<accession>A0A081NH20</accession>
<comment type="caution">
    <text evidence="2">The sequence shown here is derived from an EMBL/GenBank/DDBJ whole genome shotgun (WGS) entry which is preliminary data.</text>
</comment>
<name>A0A081NH20_9GAMM</name>
<dbReference type="PANTHER" id="PTHR38075:SF1">
    <property type="entry name" value="DUF4139 DOMAIN-CONTAINING PROTEIN"/>
    <property type="match status" value="1"/>
</dbReference>
<dbReference type="OrthoDB" id="6189113at2"/>
<dbReference type="RefSeq" id="WP_034834612.1">
    <property type="nucleotide sequence ID" value="NZ_JOKH01000002.1"/>
</dbReference>
<feature type="chain" id="PRO_5001760813" evidence="1">
    <location>
        <begin position="28"/>
        <end position="465"/>
    </location>
</feature>
<proteinExistence type="predicted"/>
<reference evidence="2 3" key="1">
    <citation type="submission" date="2014-06" db="EMBL/GenBank/DDBJ databases">
        <title>Whole Genome Sequences of Three Symbiotic Endozoicomonas Bacteria.</title>
        <authorList>
            <person name="Neave M.J."/>
            <person name="Apprill A."/>
            <person name="Voolstra C.R."/>
        </authorList>
    </citation>
    <scope>NUCLEOTIDE SEQUENCE [LARGE SCALE GENOMIC DNA]</scope>
    <source>
        <strain evidence="2 3">DSM 25634</strain>
    </source>
</reference>
<dbReference type="STRING" id="1137799.GZ78_08655"/>
<keyword evidence="1" id="KW-0732">Signal</keyword>
<dbReference type="Proteomes" id="UP000028073">
    <property type="component" value="Unassembled WGS sequence"/>
</dbReference>
<evidence type="ECO:0000313" key="3">
    <source>
        <dbReference type="Proteomes" id="UP000028073"/>
    </source>
</evidence>
<dbReference type="AlphaFoldDB" id="A0A081NH20"/>
<keyword evidence="3" id="KW-1185">Reference proteome</keyword>
<organism evidence="2 3">
    <name type="scientific">Endozoicomonas numazuensis</name>
    <dbReference type="NCBI Taxonomy" id="1137799"/>
    <lineage>
        <taxon>Bacteria</taxon>
        <taxon>Pseudomonadati</taxon>
        <taxon>Pseudomonadota</taxon>
        <taxon>Gammaproteobacteria</taxon>
        <taxon>Oceanospirillales</taxon>
        <taxon>Endozoicomonadaceae</taxon>
        <taxon>Endozoicomonas</taxon>
    </lineage>
</organism>
<dbReference type="EMBL" id="JOKH01000002">
    <property type="protein sequence ID" value="KEQ17743.1"/>
    <property type="molecule type" value="Genomic_DNA"/>
</dbReference>
<dbReference type="PANTHER" id="PTHR38075">
    <property type="entry name" value="DUF4139 DOMAIN-CONTAINING PROTEIN"/>
    <property type="match status" value="1"/>
</dbReference>
<dbReference type="eggNOG" id="COG5316">
    <property type="taxonomic scope" value="Bacteria"/>
</dbReference>
<sequence length="465" mass="52170">MRARSNLTGLLSSAIVLSALNVNMVLADEQVGRVEVSHAKSTGLTLYPDRALIRQQFKVIPGPEGTLIVEGMAHDWEDDSLELEYMKGKQGLVPDSLTWQRGGLDRDRLYRRLVGRSVELMGGGLNVPVQGVMLSYDSGMGLVQGSNGRQYLVDWNDPEGIRLAAREQVFLEKDYQARLMARFPELDGTDQLRLSYITPSIRYSSHYRMTLDDEGKARIELTALLNNNTETDYSNADIKLVAGDMGRPNVGYARKMVMMDAAAGALPNQESQRVGELMVTPLPKDKTKLAPFSWQQITLYKDDQLVLDQYYQLDVYGRSYSGRGSELQRPRLNYRFKADRDLPAGEVKILESSQDGTVIISGNAMIPQTTKGDYARLAMGEALAVRVERIRLDNQQREKQLISRWQATVFNDSDEAVTLLTTDRDHSLLKLEDVKGGNLEKTDTIKVKVPAKGKKTFTYTSVYSR</sequence>
<gene>
    <name evidence="2" type="ORF">GZ78_08655</name>
</gene>
<evidence type="ECO:0000313" key="2">
    <source>
        <dbReference type="EMBL" id="KEQ17743.1"/>
    </source>
</evidence>
<protein>
    <submittedName>
        <fullName evidence="2">Uncharacterized protein</fullName>
    </submittedName>
</protein>
<evidence type="ECO:0000256" key="1">
    <source>
        <dbReference type="SAM" id="SignalP"/>
    </source>
</evidence>
<feature type="signal peptide" evidence="1">
    <location>
        <begin position="1"/>
        <end position="27"/>
    </location>
</feature>